<feature type="domain" description="Radical SAM core" evidence="9">
    <location>
        <begin position="182"/>
        <end position="405"/>
    </location>
</feature>
<protein>
    <submittedName>
        <fullName evidence="10">Radical SAM protein</fullName>
    </submittedName>
</protein>
<evidence type="ECO:0000256" key="3">
    <source>
        <dbReference type="ARBA" id="ARBA00022679"/>
    </source>
</evidence>
<keyword evidence="2" id="KW-0489">Methyltransferase</keyword>
<dbReference type="InterPro" id="IPR051198">
    <property type="entry name" value="BchE-like"/>
</dbReference>
<evidence type="ECO:0000256" key="6">
    <source>
        <dbReference type="ARBA" id="ARBA00023004"/>
    </source>
</evidence>
<dbReference type="Gene3D" id="3.80.30.20">
    <property type="entry name" value="tm_1862 like domain"/>
    <property type="match status" value="1"/>
</dbReference>
<dbReference type="InterPro" id="IPR007197">
    <property type="entry name" value="rSAM"/>
</dbReference>
<accession>A0A418M6P8</accession>
<dbReference type="InterPro" id="IPR006638">
    <property type="entry name" value="Elp3/MiaA/NifB-like_rSAM"/>
</dbReference>
<dbReference type="PROSITE" id="PS51332">
    <property type="entry name" value="B12_BINDING"/>
    <property type="match status" value="1"/>
</dbReference>
<dbReference type="OrthoDB" id="9801424at2"/>
<comment type="caution">
    <text evidence="10">The sequence shown here is derived from an EMBL/GenBank/DDBJ whole genome shotgun (WGS) entry which is preliminary data.</text>
</comment>
<gene>
    <name evidence="10" type="ORF">DYU11_19100</name>
</gene>
<dbReference type="SUPFAM" id="SSF102114">
    <property type="entry name" value="Radical SAM enzymes"/>
    <property type="match status" value="1"/>
</dbReference>
<evidence type="ECO:0000256" key="2">
    <source>
        <dbReference type="ARBA" id="ARBA00022603"/>
    </source>
</evidence>
<keyword evidence="6" id="KW-0408">Iron</keyword>
<dbReference type="PANTHER" id="PTHR43409">
    <property type="entry name" value="ANAEROBIC MAGNESIUM-PROTOPORPHYRIN IX MONOMETHYL ESTER CYCLASE-RELATED"/>
    <property type="match status" value="1"/>
</dbReference>
<dbReference type="Proteomes" id="UP000283523">
    <property type="component" value="Unassembled WGS sequence"/>
</dbReference>
<keyword evidence="5" id="KW-0479">Metal-binding</keyword>
<dbReference type="SMART" id="SM00729">
    <property type="entry name" value="Elp3"/>
    <property type="match status" value="1"/>
</dbReference>
<dbReference type="AlphaFoldDB" id="A0A418M6P8"/>
<evidence type="ECO:0000256" key="7">
    <source>
        <dbReference type="ARBA" id="ARBA00023014"/>
    </source>
</evidence>
<dbReference type="SFLD" id="SFLDG01082">
    <property type="entry name" value="B12-binding_domain_containing"/>
    <property type="match status" value="1"/>
</dbReference>
<keyword evidence="7" id="KW-0411">Iron-sulfur</keyword>
<dbReference type="InterPro" id="IPR025274">
    <property type="entry name" value="DUF4070"/>
</dbReference>
<dbReference type="PROSITE" id="PS51918">
    <property type="entry name" value="RADICAL_SAM"/>
    <property type="match status" value="1"/>
</dbReference>
<evidence type="ECO:0000259" key="8">
    <source>
        <dbReference type="PROSITE" id="PS51332"/>
    </source>
</evidence>
<dbReference type="Pfam" id="PF04055">
    <property type="entry name" value="Radical_SAM"/>
    <property type="match status" value="1"/>
</dbReference>
<dbReference type="GO" id="GO:0005829">
    <property type="term" value="C:cytosol"/>
    <property type="evidence" value="ECO:0007669"/>
    <property type="project" value="TreeGrafter"/>
</dbReference>
<evidence type="ECO:0000313" key="11">
    <source>
        <dbReference type="Proteomes" id="UP000283523"/>
    </source>
</evidence>
<comment type="cofactor">
    <cofactor evidence="1">
        <name>[4Fe-4S] cluster</name>
        <dbReference type="ChEBI" id="CHEBI:49883"/>
    </cofactor>
</comment>
<keyword evidence="4" id="KW-0949">S-adenosyl-L-methionine</keyword>
<keyword evidence="11" id="KW-1185">Reference proteome</keyword>
<dbReference type="SFLD" id="SFLDG01123">
    <property type="entry name" value="methyltransferase_(Class_B)"/>
    <property type="match status" value="1"/>
</dbReference>
<evidence type="ECO:0000313" key="10">
    <source>
        <dbReference type="EMBL" id="RIV21511.1"/>
    </source>
</evidence>
<dbReference type="CDD" id="cd01335">
    <property type="entry name" value="Radical_SAM"/>
    <property type="match status" value="1"/>
</dbReference>
<evidence type="ECO:0000259" key="9">
    <source>
        <dbReference type="PROSITE" id="PS51918"/>
    </source>
</evidence>
<dbReference type="CDD" id="cd02068">
    <property type="entry name" value="radical_SAM_B12_BD"/>
    <property type="match status" value="1"/>
</dbReference>
<dbReference type="InterPro" id="IPR023404">
    <property type="entry name" value="rSAM_horseshoe"/>
</dbReference>
<organism evidence="10 11">
    <name type="scientific">Fibrisoma montanum</name>
    <dbReference type="NCBI Taxonomy" id="2305895"/>
    <lineage>
        <taxon>Bacteria</taxon>
        <taxon>Pseudomonadati</taxon>
        <taxon>Bacteroidota</taxon>
        <taxon>Cytophagia</taxon>
        <taxon>Cytophagales</taxon>
        <taxon>Spirosomataceae</taxon>
        <taxon>Fibrisoma</taxon>
    </lineage>
</organism>
<dbReference type="Gene3D" id="3.40.50.280">
    <property type="entry name" value="Cobalamin-binding domain"/>
    <property type="match status" value="1"/>
</dbReference>
<dbReference type="EMBL" id="QXED01000005">
    <property type="protein sequence ID" value="RIV21511.1"/>
    <property type="molecule type" value="Genomic_DNA"/>
</dbReference>
<dbReference type="GO" id="GO:0051539">
    <property type="term" value="F:4 iron, 4 sulfur cluster binding"/>
    <property type="evidence" value="ECO:0007669"/>
    <property type="project" value="UniProtKB-KW"/>
</dbReference>
<dbReference type="GO" id="GO:0046872">
    <property type="term" value="F:metal ion binding"/>
    <property type="evidence" value="ECO:0007669"/>
    <property type="project" value="UniProtKB-KW"/>
</dbReference>
<dbReference type="InterPro" id="IPR006158">
    <property type="entry name" value="Cobalamin-bd"/>
</dbReference>
<name>A0A418M6P8_9BACT</name>
<dbReference type="Pfam" id="PF02310">
    <property type="entry name" value="B12-binding"/>
    <property type="match status" value="1"/>
</dbReference>
<dbReference type="InterPro" id="IPR034466">
    <property type="entry name" value="Methyltransferase_Class_B"/>
</dbReference>
<evidence type="ECO:0000256" key="4">
    <source>
        <dbReference type="ARBA" id="ARBA00022691"/>
    </source>
</evidence>
<proteinExistence type="predicted"/>
<dbReference type="SFLD" id="SFLDS00029">
    <property type="entry name" value="Radical_SAM"/>
    <property type="match status" value="1"/>
</dbReference>
<evidence type="ECO:0000256" key="5">
    <source>
        <dbReference type="ARBA" id="ARBA00022723"/>
    </source>
</evidence>
<feature type="domain" description="B12-binding" evidence="8">
    <location>
        <begin position="31"/>
        <end position="155"/>
    </location>
</feature>
<keyword evidence="3" id="KW-0808">Transferase</keyword>
<evidence type="ECO:0000256" key="1">
    <source>
        <dbReference type="ARBA" id="ARBA00001966"/>
    </source>
</evidence>
<dbReference type="InterPro" id="IPR058240">
    <property type="entry name" value="rSAM_sf"/>
</dbReference>
<dbReference type="GO" id="GO:0031419">
    <property type="term" value="F:cobalamin binding"/>
    <property type="evidence" value="ECO:0007669"/>
    <property type="project" value="InterPro"/>
</dbReference>
<sequence length="449" mass="50924">MLKKDFKAVLVSMSGVRVYNQKLLQLGLTLPGFVDRSKVIASLPSLGLLTIAAHSPDNWAILYKELDAITEASIDDILNEAPDLIAFSSLTARINETYALADRFRQMGITVVMGGLHVSALPDEAMPHADSVIQGEGELIWPELLTDFQHNRLKPVYSSLTNKQYAYRVDCHKVPRYDLLDIDKYNRLTLQTTRGCPLDCVFCAASRTISSYKKKPIAQIDRELAAIFEVWQRPFIELADDNTFVDKNWSKELLRLFASYRMKWFTETDISIAQDDELLELLAASNCAQVLIGLETAQAMSLTGVDRNNWKLRQFDTYLKSIEKIQSYGISVNGCFILGFDTDTKETFSHTEQFIKASHLSEVQLTVLTPFPGTALYRQLKQQNRLLADTYWDKCTLFDVTFTPANFTVDELESSFQELMGSVYARKTVAERKRTFKQTLTNKITSTHA</sequence>
<dbReference type="Pfam" id="PF13282">
    <property type="entry name" value="DUF4070"/>
    <property type="match status" value="1"/>
</dbReference>
<dbReference type="PANTHER" id="PTHR43409:SF7">
    <property type="entry name" value="BLL1977 PROTEIN"/>
    <property type="match status" value="1"/>
</dbReference>
<dbReference type="GO" id="GO:0003824">
    <property type="term" value="F:catalytic activity"/>
    <property type="evidence" value="ECO:0007669"/>
    <property type="project" value="InterPro"/>
</dbReference>
<dbReference type="RefSeq" id="WP_119669303.1">
    <property type="nucleotide sequence ID" value="NZ_QXED01000005.1"/>
</dbReference>
<reference evidence="10 11" key="1">
    <citation type="submission" date="2018-08" db="EMBL/GenBank/DDBJ databases">
        <title>Fibrisoma montanum sp. nov., isolated from Danxia mountain soil.</title>
        <authorList>
            <person name="Huang Y."/>
        </authorList>
    </citation>
    <scope>NUCLEOTIDE SEQUENCE [LARGE SCALE GENOMIC DNA]</scope>
    <source>
        <strain evidence="10 11">HYT19</strain>
    </source>
</reference>